<evidence type="ECO:0000313" key="2">
    <source>
        <dbReference type="Proteomes" id="UP000190460"/>
    </source>
</evidence>
<dbReference type="STRING" id="92487.SAMN02745130_01375"/>
<sequence>MQRLDLLNAAGIFRANPPPFTDSKVRVHQIKSLSNEQQVMFVKLRLQAIFDQCKRLGTTASGTELRHVVFLDEGHKYFSKEPDDIINVIAKEARKFGLGLWCASQ</sequence>
<dbReference type="OrthoDB" id="9806951at2"/>
<dbReference type="EMBL" id="FUYB01000004">
    <property type="protein sequence ID" value="SKA74331.1"/>
    <property type="molecule type" value="Genomic_DNA"/>
</dbReference>
<dbReference type="AlphaFoldDB" id="A0A1T4WC97"/>
<name>A0A1T4WC97_9GAMM</name>
<evidence type="ECO:0000313" key="1">
    <source>
        <dbReference type="EMBL" id="SKA74331.1"/>
    </source>
</evidence>
<organism evidence="1 2">
    <name type="scientific">Thiothrix eikelboomii</name>
    <dbReference type="NCBI Taxonomy" id="92487"/>
    <lineage>
        <taxon>Bacteria</taxon>
        <taxon>Pseudomonadati</taxon>
        <taxon>Pseudomonadota</taxon>
        <taxon>Gammaproteobacteria</taxon>
        <taxon>Thiotrichales</taxon>
        <taxon>Thiotrichaceae</taxon>
        <taxon>Thiothrix</taxon>
    </lineage>
</organism>
<dbReference type="SUPFAM" id="SSF52540">
    <property type="entry name" value="P-loop containing nucleoside triphosphate hydrolases"/>
    <property type="match status" value="1"/>
</dbReference>
<dbReference type="InterPro" id="IPR027417">
    <property type="entry name" value="P-loop_NTPase"/>
</dbReference>
<dbReference type="RefSeq" id="WP_078921843.1">
    <property type="nucleotide sequence ID" value="NZ_FUYB01000004.1"/>
</dbReference>
<protein>
    <submittedName>
        <fullName evidence="1">Uncharacterized protein</fullName>
    </submittedName>
</protein>
<accession>A0A1T4WC97</accession>
<proteinExistence type="predicted"/>
<dbReference type="Proteomes" id="UP000190460">
    <property type="component" value="Unassembled WGS sequence"/>
</dbReference>
<reference evidence="1 2" key="1">
    <citation type="submission" date="2017-02" db="EMBL/GenBank/DDBJ databases">
        <authorList>
            <person name="Peterson S.W."/>
        </authorList>
    </citation>
    <scope>NUCLEOTIDE SEQUENCE [LARGE SCALE GENOMIC DNA]</scope>
    <source>
        <strain evidence="1 2">ATCC 49788</strain>
    </source>
</reference>
<keyword evidence="2" id="KW-1185">Reference proteome</keyword>
<gene>
    <name evidence="1" type="ORF">SAMN02745130_01375</name>
</gene>
<dbReference type="Gene3D" id="3.40.50.300">
    <property type="entry name" value="P-loop containing nucleotide triphosphate hydrolases"/>
    <property type="match status" value="1"/>
</dbReference>